<evidence type="ECO:0000256" key="7">
    <source>
        <dbReference type="ARBA" id="ARBA00018708"/>
    </source>
</evidence>
<dbReference type="PANTHER" id="PTHR34339:SF1">
    <property type="entry name" value="STIMULATOR OF INTERFERON GENES PROTEIN"/>
    <property type="match status" value="1"/>
</dbReference>
<reference evidence="17 18" key="1">
    <citation type="submission" date="2019-06" db="EMBL/GenBank/DDBJ databases">
        <title>A chromosome-scale genome assembly of the striped catfish, Pangasianodon hypophthalmus.</title>
        <authorList>
            <person name="Wen M."/>
            <person name="Zahm M."/>
            <person name="Roques C."/>
            <person name="Cabau C."/>
            <person name="Klopp C."/>
            <person name="Donnadieu C."/>
            <person name="Jouanno E."/>
            <person name="Avarre J.-C."/>
            <person name="Campet M."/>
            <person name="Ha T.T.T."/>
            <person name="Dugue R."/>
            <person name="Lampietro C."/>
            <person name="Louis A."/>
            <person name="Herpin A."/>
            <person name="Echchiki A."/>
            <person name="Berthelot C."/>
            <person name="Parey E."/>
            <person name="Roest-Crollius H."/>
            <person name="Braasch I."/>
            <person name="Postlethwait J."/>
            <person name="Bobe J."/>
            <person name="Montfort J."/>
            <person name="Bouchez O."/>
            <person name="Begum T."/>
            <person name="Schartl M."/>
            <person name="Guiguen Y."/>
        </authorList>
    </citation>
    <scope>NUCLEOTIDE SEQUENCE [LARGE SCALE GENOMIC DNA]</scope>
    <source>
        <strain evidence="17 18">Indonesia</strain>
        <tissue evidence="17">Blood</tissue>
    </source>
</reference>
<evidence type="ECO:0000256" key="13">
    <source>
        <dbReference type="ARBA" id="ARBA00024169"/>
    </source>
</evidence>
<dbReference type="CDD" id="cd22658">
    <property type="entry name" value="STING_C_metazoan-like"/>
    <property type="match status" value="1"/>
</dbReference>
<sequence>MDFHIPQCWNYVHTQVRMAEECVVPRSRGRVPAACAVVLSGLALVAVWLLDSRLMRETSGIVIFSLSLGAILHSLCLLTEEWLFHSQQRYSGSIQQMLWACFSSATLVGVCVVIWMLLVESFQWTHEKCVLCVLTSAFFLLLKTLGVLGPAPVEISEVCESRKLNVAHGLAWSFYIGYLKLVIPALEEQVRKHYNQTGEILHSSRLHILLPLSAVAPTKMEEEDHNVRFHQNLPEMQLDRAGVRGRVYKHSIYKITDHKQEPYYCVVEYATPLLTLYQMSQDRTAGFSKQDRRQQVLLFYRTLSHILECSLECRNRYRLILLDDQQADGDPHYLSTEIIKHLQQQEHEIPMDLPEELPQPVREQGVITAPLLLHQQEEPLSSLPSLMISAPHSLRSEPVENTDYTQNHYHHNRH</sequence>
<dbReference type="EMBL" id="VFJC01000010">
    <property type="protein sequence ID" value="KAB5565423.1"/>
    <property type="molecule type" value="Genomic_DNA"/>
</dbReference>
<keyword evidence="18" id="KW-1185">Reference proteome</keyword>
<accession>A0A5N5NFG2</accession>
<gene>
    <name evidence="17" type="ORF">PHYPO_G00241300</name>
</gene>
<name>A0A5N5NFG2_PANHP</name>
<dbReference type="Gene3D" id="3.40.50.12100">
    <property type="entry name" value="Stimulator of interferon genes protein"/>
    <property type="match status" value="1"/>
</dbReference>
<comment type="similarity">
    <text evidence="6">Belongs to the STING family.</text>
</comment>
<dbReference type="InterPro" id="IPR047191">
    <property type="entry name" value="STING_C_chordates"/>
</dbReference>
<protein>
    <recommendedName>
        <fullName evidence="7">Stimulator of interferon genes protein</fullName>
    </recommendedName>
</protein>
<feature type="transmembrane region" description="Helical" evidence="14">
    <location>
        <begin position="130"/>
        <end position="149"/>
    </location>
</feature>
<feature type="domain" description="STING transmembrane" evidence="16">
    <location>
        <begin position="58"/>
        <end position="163"/>
    </location>
</feature>
<dbReference type="GO" id="GO:0002218">
    <property type="term" value="P:activation of innate immune response"/>
    <property type="evidence" value="ECO:0007669"/>
    <property type="project" value="InterPro"/>
</dbReference>
<dbReference type="GO" id="GO:0045087">
    <property type="term" value="P:innate immune response"/>
    <property type="evidence" value="ECO:0007669"/>
    <property type="project" value="TreeGrafter"/>
</dbReference>
<evidence type="ECO:0000256" key="3">
    <source>
        <dbReference type="ARBA" id="ARBA00004542"/>
    </source>
</evidence>
<dbReference type="InterPro" id="IPR038623">
    <property type="entry name" value="STING_C_sf"/>
</dbReference>
<evidence type="ECO:0000256" key="11">
    <source>
        <dbReference type="ARBA" id="ARBA00022989"/>
    </source>
</evidence>
<dbReference type="AlphaFoldDB" id="A0A5N5NFG2"/>
<evidence type="ECO:0000256" key="10">
    <source>
        <dbReference type="ARBA" id="ARBA00022824"/>
    </source>
</evidence>
<evidence type="ECO:0000256" key="8">
    <source>
        <dbReference type="ARBA" id="ARBA00022692"/>
    </source>
</evidence>
<dbReference type="GO" id="GO:0048471">
    <property type="term" value="C:perinuclear region of cytoplasm"/>
    <property type="evidence" value="ECO:0007669"/>
    <property type="project" value="UniProtKB-SubCell"/>
</dbReference>
<keyword evidence="11 14" id="KW-1133">Transmembrane helix</keyword>
<evidence type="ECO:0000259" key="15">
    <source>
        <dbReference type="Pfam" id="PF15009"/>
    </source>
</evidence>
<evidence type="ECO:0000256" key="12">
    <source>
        <dbReference type="ARBA" id="ARBA00023136"/>
    </source>
</evidence>
<evidence type="ECO:0000256" key="5">
    <source>
        <dbReference type="ARBA" id="ARBA00004653"/>
    </source>
</evidence>
<feature type="domain" description="STING ligand-binding" evidence="15">
    <location>
        <begin position="165"/>
        <end position="346"/>
    </location>
</feature>
<dbReference type="Gene3D" id="1.20.5.5200">
    <property type="match status" value="1"/>
</dbReference>
<dbReference type="GO" id="GO:0051607">
    <property type="term" value="P:defense response to virus"/>
    <property type="evidence" value="ECO:0007669"/>
    <property type="project" value="TreeGrafter"/>
</dbReference>
<keyword evidence="8 14" id="KW-0812">Transmembrane</keyword>
<dbReference type="GO" id="GO:0016239">
    <property type="term" value="P:positive regulation of macroautophagy"/>
    <property type="evidence" value="ECO:0007669"/>
    <property type="project" value="TreeGrafter"/>
</dbReference>
<feature type="transmembrane region" description="Helical" evidence="14">
    <location>
        <begin position="31"/>
        <end position="50"/>
    </location>
</feature>
<dbReference type="InterPro" id="IPR029158">
    <property type="entry name" value="STING"/>
</dbReference>
<dbReference type="Pfam" id="PF23417">
    <property type="entry name" value="STING_TM"/>
    <property type="match status" value="1"/>
</dbReference>
<evidence type="ECO:0000256" key="14">
    <source>
        <dbReference type="SAM" id="Phobius"/>
    </source>
</evidence>
<dbReference type="Pfam" id="PF15009">
    <property type="entry name" value="STING_LBD"/>
    <property type="match status" value="1"/>
</dbReference>
<feature type="transmembrane region" description="Helical" evidence="14">
    <location>
        <begin position="169"/>
        <end position="186"/>
    </location>
</feature>
<dbReference type="GO" id="GO:0061507">
    <property type="term" value="F:2',3'-cyclic GMP-AMP binding"/>
    <property type="evidence" value="ECO:0007669"/>
    <property type="project" value="TreeGrafter"/>
</dbReference>
<dbReference type="FunFam" id="1.20.5.5200:FF:000001">
    <property type="entry name" value="Stimulator of interferon genes protein"/>
    <property type="match status" value="1"/>
</dbReference>
<keyword evidence="10" id="KW-0256">Endoplasmic reticulum</keyword>
<evidence type="ECO:0000256" key="6">
    <source>
        <dbReference type="ARBA" id="ARBA00009027"/>
    </source>
</evidence>
<dbReference type="GO" id="GO:0000139">
    <property type="term" value="C:Golgi membrane"/>
    <property type="evidence" value="ECO:0007669"/>
    <property type="project" value="UniProtKB-SubCell"/>
</dbReference>
<dbReference type="InterPro" id="IPR055432">
    <property type="entry name" value="STING_LBD"/>
</dbReference>
<dbReference type="InterPro" id="IPR055434">
    <property type="entry name" value="STING_TM"/>
</dbReference>
<evidence type="ECO:0000313" key="17">
    <source>
        <dbReference type="EMBL" id="KAB5565423.1"/>
    </source>
</evidence>
<comment type="subcellular location">
    <subcellularLocation>
        <location evidence="4">Cytoplasm</location>
        <location evidence="4">Perinuclear region</location>
    </subcellularLocation>
    <subcellularLocation>
        <location evidence="3">Cytoplasmic vesicle</location>
        <location evidence="3">Autophagosome membrane</location>
        <topology evidence="3">Multi-pass membrane protein</topology>
    </subcellularLocation>
    <subcellularLocation>
        <location evidence="2">Endoplasmic reticulum membrane</location>
        <topology evidence="2">Multi-pass membrane protein</topology>
    </subcellularLocation>
    <subcellularLocation>
        <location evidence="1">Endoplasmic reticulum-Golgi intermediate compartment membrane</location>
        <topology evidence="1">Multi-pass membrane protein</topology>
    </subcellularLocation>
    <subcellularLocation>
        <location evidence="5">Golgi apparatus membrane</location>
        <topology evidence="5">Multi-pass membrane protein</topology>
    </subcellularLocation>
</comment>
<dbReference type="GO" id="GO:0032481">
    <property type="term" value="P:positive regulation of type I interferon production"/>
    <property type="evidence" value="ECO:0007669"/>
    <property type="project" value="InterPro"/>
</dbReference>
<evidence type="ECO:0000256" key="9">
    <source>
        <dbReference type="ARBA" id="ARBA00022741"/>
    </source>
</evidence>
<dbReference type="GO" id="GO:0000045">
    <property type="term" value="P:autophagosome assembly"/>
    <property type="evidence" value="ECO:0007669"/>
    <property type="project" value="TreeGrafter"/>
</dbReference>
<keyword evidence="9" id="KW-0547">Nucleotide-binding</keyword>
<evidence type="ECO:0000313" key="18">
    <source>
        <dbReference type="Proteomes" id="UP000327468"/>
    </source>
</evidence>
<evidence type="ECO:0000256" key="2">
    <source>
        <dbReference type="ARBA" id="ARBA00004477"/>
    </source>
</evidence>
<feature type="transmembrane region" description="Helical" evidence="14">
    <location>
        <begin position="62"/>
        <end position="84"/>
    </location>
</feature>
<evidence type="ECO:0000256" key="4">
    <source>
        <dbReference type="ARBA" id="ARBA00004556"/>
    </source>
</evidence>
<dbReference type="GO" id="GO:0033116">
    <property type="term" value="C:endoplasmic reticulum-Golgi intermediate compartment membrane"/>
    <property type="evidence" value="ECO:0007669"/>
    <property type="project" value="UniProtKB-SubCell"/>
</dbReference>
<evidence type="ECO:0000256" key="1">
    <source>
        <dbReference type="ARBA" id="ARBA00004457"/>
    </source>
</evidence>
<dbReference type="GO" id="GO:0000421">
    <property type="term" value="C:autophagosome membrane"/>
    <property type="evidence" value="ECO:0007669"/>
    <property type="project" value="UniProtKB-SubCell"/>
</dbReference>
<comment type="catalytic activity">
    <reaction evidence="13">
        <text>H(+)(in) = H(+)(out)</text>
        <dbReference type="Rhea" id="RHEA:34979"/>
        <dbReference type="ChEBI" id="CHEBI:15378"/>
    </reaction>
</comment>
<dbReference type="GO" id="GO:0005789">
    <property type="term" value="C:endoplasmic reticulum membrane"/>
    <property type="evidence" value="ECO:0007669"/>
    <property type="project" value="UniProtKB-SubCell"/>
</dbReference>
<dbReference type="PANTHER" id="PTHR34339">
    <property type="entry name" value="STIMULATOR OF INTERFERON GENES PROTEIN"/>
    <property type="match status" value="1"/>
</dbReference>
<dbReference type="Proteomes" id="UP000327468">
    <property type="component" value="Chromosome 9"/>
</dbReference>
<dbReference type="GO" id="GO:0035438">
    <property type="term" value="F:cyclic-di-GMP binding"/>
    <property type="evidence" value="ECO:0007669"/>
    <property type="project" value="TreeGrafter"/>
</dbReference>
<dbReference type="GO" id="GO:0061709">
    <property type="term" value="P:reticulophagy"/>
    <property type="evidence" value="ECO:0007669"/>
    <property type="project" value="TreeGrafter"/>
</dbReference>
<comment type="caution">
    <text evidence="17">The sequence shown here is derived from an EMBL/GenBank/DDBJ whole genome shotgun (WGS) entry which is preliminary data.</text>
</comment>
<organism evidence="17 18">
    <name type="scientific">Pangasianodon hypophthalmus</name>
    <name type="common">Striped catfish</name>
    <name type="synonym">Helicophagus hypophthalmus</name>
    <dbReference type="NCBI Taxonomy" id="310915"/>
    <lineage>
        <taxon>Eukaryota</taxon>
        <taxon>Metazoa</taxon>
        <taxon>Chordata</taxon>
        <taxon>Craniata</taxon>
        <taxon>Vertebrata</taxon>
        <taxon>Euteleostomi</taxon>
        <taxon>Actinopterygii</taxon>
        <taxon>Neopterygii</taxon>
        <taxon>Teleostei</taxon>
        <taxon>Ostariophysi</taxon>
        <taxon>Siluriformes</taxon>
        <taxon>Pangasiidae</taxon>
        <taxon>Pangasianodon</taxon>
    </lineage>
</organism>
<evidence type="ECO:0000259" key="16">
    <source>
        <dbReference type="Pfam" id="PF23417"/>
    </source>
</evidence>
<dbReference type="FunFam" id="3.40.50.12100:FF:000001">
    <property type="entry name" value="Stimulator of interferon genes protein"/>
    <property type="match status" value="1"/>
</dbReference>
<feature type="transmembrane region" description="Helical" evidence="14">
    <location>
        <begin position="96"/>
        <end position="118"/>
    </location>
</feature>
<keyword evidence="12 14" id="KW-0472">Membrane</keyword>
<proteinExistence type="inferred from homology"/>